<evidence type="ECO:0000256" key="2">
    <source>
        <dbReference type="SAM" id="Phobius"/>
    </source>
</evidence>
<dbReference type="InterPro" id="IPR016024">
    <property type="entry name" value="ARM-type_fold"/>
</dbReference>
<feature type="transmembrane region" description="Helical" evidence="2">
    <location>
        <begin position="321"/>
        <end position="343"/>
    </location>
</feature>
<name>A0A7R9B3K3_TIMSH</name>
<feature type="transmembrane region" description="Helical" evidence="2">
    <location>
        <begin position="267"/>
        <end position="288"/>
    </location>
</feature>
<evidence type="ECO:0000259" key="3">
    <source>
        <dbReference type="Pfam" id="PF23702"/>
    </source>
</evidence>
<dbReference type="GO" id="GO:0036503">
    <property type="term" value="P:ERAD pathway"/>
    <property type="evidence" value="ECO:0007669"/>
    <property type="project" value="TreeGrafter"/>
</dbReference>
<feature type="transmembrane region" description="Helical" evidence="2">
    <location>
        <begin position="213"/>
        <end position="234"/>
    </location>
</feature>
<protein>
    <recommendedName>
        <fullName evidence="3">ECM29 ARM-like repeats domain-containing protein</fullName>
    </recommendedName>
</protein>
<evidence type="ECO:0000256" key="1">
    <source>
        <dbReference type="ARBA" id="ARBA00022737"/>
    </source>
</evidence>
<organism evidence="4">
    <name type="scientific">Timema shepardi</name>
    <name type="common">Walking stick</name>
    <dbReference type="NCBI Taxonomy" id="629360"/>
    <lineage>
        <taxon>Eukaryota</taxon>
        <taxon>Metazoa</taxon>
        <taxon>Ecdysozoa</taxon>
        <taxon>Arthropoda</taxon>
        <taxon>Hexapoda</taxon>
        <taxon>Insecta</taxon>
        <taxon>Pterygota</taxon>
        <taxon>Neoptera</taxon>
        <taxon>Polyneoptera</taxon>
        <taxon>Phasmatodea</taxon>
        <taxon>Timematodea</taxon>
        <taxon>Timematoidea</taxon>
        <taxon>Timematidae</taxon>
        <taxon>Timema</taxon>
    </lineage>
</organism>
<feature type="transmembrane region" description="Helical" evidence="2">
    <location>
        <begin position="294"/>
        <end position="314"/>
    </location>
</feature>
<sequence length="551" mass="60680">MCPQGFLSSPTEAVRELAALLYAFIIVHGLDAPQFEETLRELIAATVKSRSLETRHGHLLSLSHALERKIMLMKKFGTTDKLATWPLYKDATNAIVSQLSHQNAMMVAAACTGIGELARCAALPLVEGSISPTDGGTELGKLDLVRKLQEHTNKLTTKLYLLVIVSQLYLLVIVSQLYLLVIVSQLYLLVIVSQLYLLVIVSQLYLLVIVSQLYLLVIVSQLYLLVIVSQLYLLVIVSQLYLLVIVSQLYLLVIVSQLYLLVIVSQLYLLVIVSQLYLLVIVSQLYLLVIVSQLYLLVIVSQLYLLVIVSQLYLLVIVSQLYLLVIVSQLYLLVIVSQLYLLAKEGAALTLGLLCLGEVFPHRKEVMQGFLDTASEMTVGEALVCCIQGQSSPLARDVWTTSVTDWSPAPSPTMDADLAWLLGELLVLARRPQPNPRQAACIWIPVIPCNTTIDLSLPHHSQSFGESEGARDVYIVLPLWGYLIPTGLTEIVQDVASKGLALVYESSGEESQAELVRDLLEQLTSGRRAAVQVTGDTQLFEEGALGKSPTG</sequence>
<dbReference type="GO" id="GO:0005737">
    <property type="term" value="C:cytoplasm"/>
    <property type="evidence" value="ECO:0007669"/>
    <property type="project" value="TreeGrafter"/>
</dbReference>
<feature type="domain" description="ECM29 ARM-like repeats" evidence="3">
    <location>
        <begin position="5"/>
        <end position="117"/>
    </location>
</feature>
<dbReference type="GO" id="GO:0060090">
    <property type="term" value="F:molecular adaptor activity"/>
    <property type="evidence" value="ECO:0007669"/>
    <property type="project" value="TreeGrafter"/>
</dbReference>
<keyword evidence="2" id="KW-0472">Membrane</keyword>
<reference evidence="4" key="1">
    <citation type="submission" date="2020-11" db="EMBL/GenBank/DDBJ databases">
        <authorList>
            <person name="Tran Van P."/>
        </authorList>
    </citation>
    <scope>NUCLEOTIDE SEQUENCE</scope>
</reference>
<proteinExistence type="predicted"/>
<accession>A0A7R9B3K3</accession>
<feature type="transmembrane region" description="Helical" evidence="2">
    <location>
        <begin position="159"/>
        <end position="180"/>
    </location>
</feature>
<gene>
    <name evidence="4" type="ORF">TSIB3V08_LOCUS9708</name>
</gene>
<dbReference type="AlphaFoldDB" id="A0A7R9B3K3"/>
<dbReference type="GO" id="GO:0005634">
    <property type="term" value="C:nucleus"/>
    <property type="evidence" value="ECO:0007669"/>
    <property type="project" value="TreeGrafter"/>
</dbReference>
<keyword evidence="1" id="KW-0677">Repeat</keyword>
<dbReference type="PANTHER" id="PTHR23346">
    <property type="entry name" value="TRANSLATIONAL ACTIVATOR GCN1-RELATED"/>
    <property type="match status" value="1"/>
</dbReference>
<evidence type="ECO:0000313" key="4">
    <source>
        <dbReference type="EMBL" id="CAD7265677.1"/>
    </source>
</evidence>
<dbReference type="SUPFAM" id="SSF48371">
    <property type="entry name" value="ARM repeat"/>
    <property type="match status" value="1"/>
</dbReference>
<dbReference type="PANTHER" id="PTHR23346:SF19">
    <property type="entry name" value="PROTEASOME ADAPTER AND SCAFFOLD PROTEIN ECM29"/>
    <property type="match status" value="1"/>
</dbReference>
<keyword evidence="2" id="KW-0812">Transmembrane</keyword>
<feature type="transmembrane region" description="Helical" evidence="2">
    <location>
        <begin position="186"/>
        <end position="206"/>
    </location>
</feature>
<dbReference type="EMBL" id="OC005820">
    <property type="protein sequence ID" value="CAD7265677.1"/>
    <property type="molecule type" value="Genomic_DNA"/>
</dbReference>
<dbReference type="InterPro" id="IPR055444">
    <property type="entry name" value="ARM_ECM29"/>
</dbReference>
<keyword evidence="2" id="KW-1133">Transmembrane helix</keyword>
<dbReference type="Pfam" id="PF23702">
    <property type="entry name" value="ARM_ECM29"/>
    <property type="match status" value="1"/>
</dbReference>
<feature type="transmembrane region" description="Helical" evidence="2">
    <location>
        <begin position="240"/>
        <end position="260"/>
    </location>
</feature>